<evidence type="ECO:0000256" key="3">
    <source>
        <dbReference type="ARBA" id="ARBA00022512"/>
    </source>
</evidence>
<comment type="subcellular location">
    <subcellularLocation>
        <location evidence="1 6">Secreted</location>
        <location evidence="1 6">Cell wall</location>
    </subcellularLocation>
</comment>
<gene>
    <name evidence="7" type="ORF">M378DRAFT_13888</name>
</gene>
<evidence type="ECO:0000256" key="4">
    <source>
        <dbReference type="ARBA" id="ARBA00022525"/>
    </source>
</evidence>
<dbReference type="InterPro" id="IPR001338">
    <property type="entry name" value="Class_I_Hydrophobin"/>
</dbReference>
<dbReference type="AlphaFoldDB" id="A0A0C2SCY4"/>
<protein>
    <recommendedName>
        <fullName evidence="6">Hydrophobin</fullName>
    </recommendedName>
</protein>
<comment type="similarity">
    <text evidence="2 6">Belongs to the fungal hydrophobin family.</text>
</comment>
<dbReference type="Pfam" id="PF01185">
    <property type="entry name" value="Hydrophobin"/>
    <property type="match status" value="1"/>
</dbReference>
<evidence type="ECO:0000313" key="7">
    <source>
        <dbReference type="EMBL" id="KIL60855.1"/>
    </source>
</evidence>
<feature type="signal peptide" evidence="6">
    <location>
        <begin position="1"/>
        <end position="18"/>
    </location>
</feature>
<evidence type="ECO:0000256" key="2">
    <source>
        <dbReference type="ARBA" id="ARBA00010446"/>
    </source>
</evidence>
<dbReference type="GO" id="GO:0005199">
    <property type="term" value="F:structural constituent of cell wall"/>
    <property type="evidence" value="ECO:0007669"/>
    <property type="project" value="InterPro"/>
</dbReference>
<dbReference type="Proteomes" id="UP000054549">
    <property type="component" value="Unassembled WGS sequence"/>
</dbReference>
<dbReference type="GO" id="GO:0009277">
    <property type="term" value="C:fungal-type cell wall"/>
    <property type="evidence" value="ECO:0007669"/>
    <property type="project" value="InterPro"/>
</dbReference>
<keyword evidence="3 6" id="KW-0134">Cell wall</keyword>
<evidence type="ECO:0000256" key="1">
    <source>
        <dbReference type="ARBA" id="ARBA00004191"/>
    </source>
</evidence>
<keyword evidence="4 6" id="KW-0964">Secreted</keyword>
<keyword evidence="6" id="KW-0732">Signal</keyword>
<dbReference type="EMBL" id="KN818292">
    <property type="protein sequence ID" value="KIL60855.1"/>
    <property type="molecule type" value="Genomic_DNA"/>
</dbReference>
<evidence type="ECO:0000256" key="6">
    <source>
        <dbReference type="RuleBase" id="RU365009"/>
    </source>
</evidence>
<sequence>MHFSRLAVVALPILSATASILPRNPQCSGGSLECCQQVIQSTALPGWLTTYFALIGVSLDSIAPAVGLTCTVIGVGQSCQSNTVCCTGNNYQDGLINLSTGCTPVIL</sequence>
<proteinExistence type="inferred from homology"/>
<dbReference type="STRING" id="946122.A0A0C2SCY4"/>
<dbReference type="InParanoid" id="A0A0C2SCY4"/>
<accession>A0A0C2SCY4</accession>
<dbReference type="SMART" id="SM00075">
    <property type="entry name" value="HYDRO"/>
    <property type="match status" value="1"/>
</dbReference>
<keyword evidence="5 6" id="KW-1015">Disulfide bond</keyword>
<reference evidence="7 8" key="1">
    <citation type="submission" date="2014-04" db="EMBL/GenBank/DDBJ databases">
        <title>Evolutionary Origins and Diversification of the Mycorrhizal Mutualists.</title>
        <authorList>
            <consortium name="DOE Joint Genome Institute"/>
            <consortium name="Mycorrhizal Genomics Consortium"/>
            <person name="Kohler A."/>
            <person name="Kuo A."/>
            <person name="Nagy L.G."/>
            <person name="Floudas D."/>
            <person name="Copeland A."/>
            <person name="Barry K.W."/>
            <person name="Cichocki N."/>
            <person name="Veneault-Fourrey C."/>
            <person name="LaButti K."/>
            <person name="Lindquist E.A."/>
            <person name="Lipzen A."/>
            <person name="Lundell T."/>
            <person name="Morin E."/>
            <person name="Murat C."/>
            <person name="Riley R."/>
            <person name="Ohm R."/>
            <person name="Sun H."/>
            <person name="Tunlid A."/>
            <person name="Henrissat B."/>
            <person name="Grigoriev I.V."/>
            <person name="Hibbett D.S."/>
            <person name="Martin F."/>
        </authorList>
    </citation>
    <scope>NUCLEOTIDE SEQUENCE [LARGE SCALE GENOMIC DNA]</scope>
    <source>
        <strain evidence="7 8">Koide BX008</strain>
    </source>
</reference>
<dbReference type="HOGENOM" id="CLU_105134_2_0_1"/>
<keyword evidence="8" id="KW-1185">Reference proteome</keyword>
<organism evidence="7 8">
    <name type="scientific">Amanita muscaria (strain Koide BX008)</name>
    <dbReference type="NCBI Taxonomy" id="946122"/>
    <lineage>
        <taxon>Eukaryota</taxon>
        <taxon>Fungi</taxon>
        <taxon>Dikarya</taxon>
        <taxon>Basidiomycota</taxon>
        <taxon>Agaricomycotina</taxon>
        <taxon>Agaricomycetes</taxon>
        <taxon>Agaricomycetidae</taxon>
        <taxon>Agaricales</taxon>
        <taxon>Pluteineae</taxon>
        <taxon>Amanitaceae</taxon>
        <taxon>Amanita</taxon>
    </lineage>
</organism>
<dbReference type="OrthoDB" id="4225815at2759"/>
<feature type="chain" id="PRO_5013984026" description="Hydrophobin" evidence="6">
    <location>
        <begin position="19"/>
        <end position="107"/>
    </location>
</feature>
<name>A0A0C2SCY4_AMAMK</name>
<evidence type="ECO:0000256" key="5">
    <source>
        <dbReference type="ARBA" id="ARBA00023157"/>
    </source>
</evidence>
<evidence type="ECO:0000313" key="8">
    <source>
        <dbReference type="Proteomes" id="UP000054549"/>
    </source>
</evidence>
<dbReference type="CDD" id="cd23507">
    <property type="entry name" value="hydrophobin_I"/>
    <property type="match status" value="1"/>
</dbReference>